<evidence type="ECO:0000256" key="1">
    <source>
        <dbReference type="SAM" id="Phobius"/>
    </source>
</evidence>
<evidence type="ECO:0008006" key="4">
    <source>
        <dbReference type="Google" id="ProtNLM"/>
    </source>
</evidence>
<gene>
    <name evidence="2" type="ORF">FHU40_000213</name>
</gene>
<dbReference type="EMBL" id="JACHWR010000001">
    <property type="protein sequence ID" value="MBB3040412.1"/>
    <property type="molecule type" value="Genomic_DNA"/>
</dbReference>
<evidence type="ECO:0000313" key="3">
    <source>
        <dbReference type="Proteomes" id="UP000589626"/>
    </source>
</evidence>
<comment type="caution">
    <text evidence="2">The sequence shown here is derived from an EMBL/GenBank/DDBJ whole genome shotgun (WGS) entry which is preliminary data.</text>
</comment>
<protein>
    <recommendedName>
        <fullName evidence="4">Peptidase MA-like domain-containing protein</fullName>
    </recommendedName>
</protein>
<proteinExistence type="predicted"/>
<feature type="transmembrane region" description="Helical" evidence="1">
    <location>
        <begin position="16"/>
        <end position="37"/>
    </location>
</feature>
<keyword evidence="1" id="KW-1133">Transmembrane helix</keyword>
<keyword evidence="1" id="KW-0472">Membrane</keyword>
<keyword evidence="1" id="KW-0812">Transmembrane</keyword>
<reference evidence="2 3" key="1">
    <citation type="submission" date="2020-08" db="EMBL/GenBank/DDBJ databases">
        <title>Sequencing the genomes of 1000 actinobacteria strains.</title>
        <authorList>
            <person name="Klenk H.-P."/>
        </authorList>
    </citation>
    <scope>NUCLEOTIDE SEQUENCE [LARGE SCALE GENOMIC DNA]</scope>
    <source>
        <strain evidence="2 3">DSM 105498</strain>
    </source>
</reference>
<dbReference type="RefSeq" id="WP_183590448.1">
    <property type="nucleotide sequence ID" value="NZ_JACHWR010000001.1"/>
</dbReference>
<name>A0A7W4YYY7_9ACTN</name>
<accession>A0A7W4YYY7</accession>
<dbReference type="Proteomes" id="UP000589626">
    <property type="component" value="Unassembled WGS sequence"/>
</dbReference>
<sequence>MSTTPDQPREAGRPRWWVAGLSLCVLVAAALVGWAVVRDDTYVAPTPRAVRPSVAPAGAGTTLAAFERAVRQRDPDAARGLAPGGDDSAGGLLAALAANGEALRVTDFTLRYVDDDGAPTADGAWTAAVDATWRFRGFDTVSARAEITAHLVDEGDRVALAGFGGGDRVSPVWLAGPVDVRRTSSTLVLVADSVAGADRYAARAEAAVPAVRAVLPTWRRGLVVEVPASAQGLEQALGADAGSYDQIAAVTAAADGSAAPRSAVHVFANPEIFGGLRRTGAQVVMSHEATHVATGAWDSRAPLWLLEGFADYVALRDVALPVERSAAQIIAAVRRSGPPRALPDAAAFGAHTPRLGATYESAWLACRLIAENAGEAALVRLYRAVDRGRSVGPALAAATGLSVADLTGRWRDYLATLADAGAA</sequence>
<organism evidence="2 3">
    <name type="scientific">Nocardioides soli</name>
    <dbReference type="NCBI Taxonomy" id="1036020"/>
    <lineage>
        <taxon>Bacteria</taxon>
        <taxon>Bacillati</taxon>
        <taxon>Actinomycetota</taxon>
        <taxon>Actinomycetes</taxon>
        <taxon>Propionibacteriales</taxon>
        <taxon>Nocardioidaceae</taxon>
        <taxon>Nocardioides</taxon>
    </lineage>
</organism>
<keyword evidence="3" id="KW-1185">Reference proteome</keyword>
<evidence type="ECO:0000313" key="2">
    <source>
        <dbReference type="EMBL" id="MBB3040412.1"/>
    </source>
</evidence>
<dbReference type="AlphaFoldDB" id="A0A7W4YYY7"/>